<dbReference type="PANTHER" id="PTHR33884:SF3">
    <property type="entry name" value="UPF0410 PROTEIN YMGE"/>
    <property type="match status" value="1"/>
</dbReference>
<dbReference type="Proteomes" id="UP001595836">
    <property type="component" value="Unassembled WGS sequence"/>
</dbReference>
<feature type="transmembrane region" description="Helical" evidence="7">
    <location>
        <begin position="6"/>
        <end position="24"/>
    </location>
</feature>
<evidence type="ECO:0000256" key="2">
    <source>
        <dbReference type="ARBA" id="ARBA00011006"/>
    </source>
</evidence>
<evidence type="ECO:0000313" key="8">
    <source>
        <dbReference type="EMBL" id="MFC4756405.1"/>
    </source>
</evidence>
<dbReference type="EMBL" id="JBHSHP010000060">
    <property type="protein sequence ID" value="MFC4756405.1"/>
    <property type="molecule type" value="Genomic_DNA"/>
</dbReference>
<sequence>MLWSIISWIIVGGIAGWIASMIMGRNAQMGFVANVAAGIVGAFVVGLIVSLITGGGGMPEAFSLWGFIAAIIGACLLIWVVAAVKGRGRTKV</sequence>
<evidence type="ECO:0000256" key="3">
    <source>
        <dbReference type="ARBA" id="ARBA00022475"/>
    </source>
</evidence>
<accession>A0ABV9PVQ8</accession>
<evidence type="ECO:0000256" key="5">
    <source>
        <dbReference type="ARBA" id="ARBA00022989"/>
    </source>
</evidence>
<comment type="caution">
    <text evidence="8">The sequence shown here is derived from an EMBL/GenBank/DDBJ whole genome shotgun (WGS) entry which is preliminary data.</text>
</comment>
<keyword evidence="4 7" id="KW-0812">Transmembrane</keyword>
<keyword evidence="9" id="KW-1185">Reference proteome</keyword>
<keyword evidence="6 7" id="KW-0472">Membrane</keyword>
<evidence type="ECO:0000256" key="7">
    <source>
        <dbReference type="SAM" id="Phobius"/>
    </source>
</evidence>
<evidence type="ECO:0000256" key="6">
    <source>
        <dbReference type="ARBA" id="ARBA00023136"/>
    </source>
</evidence>
<keyword evidence="3" id="KW-1003">Cell membrane</keyword>
<feature type="transmembrane region" description="Helical" evidence="7">
    <location>
        <begin position="31"/>
        <end position="52"/>
    </location>
</feature>
<gene>
    <name evidence="8" type="ORF">ACFO7U_16660</name>
</gene>
<dbReference type="InterPro" id="IPR007341">
    <property type="entry name" value="Transgly_assoc"/>
</dbReference>
<feature type="transmembrane region" description="Helical" evidence="7">
    <location>
        <begin position="64"/>
        <end position="84"/>
    </location>
</feature>
<protein>
    <submittedName>
        <fullName evidence="8">GlsB/YeaQ/YmgE family stress response membrane protein</fullName>
    </submittedName>
</protein>
<dbReference type="Pfam" id="PF04226">
    <property type="entry name" value="Transgly_assoc"/>
    <property type="match status" value="1"/>
</dbReference>
<proteinExistence type="inferred from homology"/>
<dbReference type="PANTHER" id="PTHR33884">
    <property type="entry name" value="UPF0410 PROTEIN YMGE"/>
    <property type="match status" value="1"/>
</dbReference>
<evidence type="ECO:0000313" key="9">
    <source>
        <dbReference type="Proteomes" id="UP001595836"/>
    </source>
</evidence>
<organism evidence="8 9">
    <name type="scientific">Dietzia aurantiaca</name>
    <dbReference type="NCBI Taxonomy" id="983873"/>
    <lineage>
        <taxon>Bacteria</taxon>
        <taxon>Bacillati</taxon>
        <taxon>Actinomycetota</taxon>
        <taxon>Actinomycetes</taxon>
        <taxon>Mycobacteriales</taxon>
        <taxon>Dietziaceae</taxon>
        <taxon>Dietzia</taxon>
    </lineage>
</organism>
<reference evidence="9" key="1">
    <citation type="journal article" date="2019" name="Int. J. Syst. Evol. Microbiol.">
        <title>The Global Catalogue of Microorganisms (GCM) 10K type strain sequencing project: providing services to taxonomists for standard genome sequencing and annotation.</title>
        <authorList>
            <consortium name="The Broad Institute Genomics Platform"/>
            <consortium name="The Broad Institute Genome Sequencing Center for Infectious Disease"/>
            <person name="Wu L."/>
            <person name="Ma J."/>
        </authorList>
    </citation>
    <scope>NUCLEOTIDE SEQUENCE [LARGE SCALE GENOMIC DNA]</scope>
    <source>
        <strain evidence="9">JCM 11882</strain>
    </source>
</reference>
<comment type="similarity">
    <text evidence="2">Belongs to the UPF0410 family.</text>
</comment>
<dbReference type="RefSeq" id="WP_344992983.1">
    <property type="nucleotide sequence ID" value="NZ_BAABCD010000020.1"/>
</dbReference>
<evidence type="ECO:0000256" key="4">
    <source>
        <dbReference type="ARBA" id="ARBA00022692"/>
    </source>
</evidence>
<keyword evidence="5 7" id="KW-1133">Transmembrane helix</keyword>
<comment type="subcellular location">
    <subcellularLocation>
        <location evidence="1">Cell membrane</location>
        <topology evidence="1">Multi-pass membrane protein</topology>
    </subcellularLocation>
</comment>
<name>A0ABV9PVQ8_9ACTN</name>
<evidence type="ECO:0000256" key="1">
    <source>
        <dbReference type="ARBA" id="ARBA00004651"/>
    </source>
</evidence>